<dbReference type="InterPro" id="IPR020568">
    <property type="entry name" value="Ribosomal_Su5_D2-typ_SF"/>
</dbReference>
<dbReference type="GO" id="GO:0030170">
    <property type="term" value="F:pyridoxal phosphate binding"/>
    <property type="evidence" value="ECO:0007669"/>
    <property type="project" value="InterPro"/>
</dbReference>
<reference evidence="34 35" key="1">
    <citation type="submission" date="2015-01" db="EMBL/GenBank/DDBJ databases">
        <title>The Genome Sequence of Cryptococcus gattii Ram5.</title>
        <authorList>
            <consortium name="The Broad Institute Genomics Platform"/>
            <person name="Cuomo C."/>
            <person name="Litvintseva A."/>
            <person name="Chen Y."/>
            <person name="Heitman J."/>
            <person name="Sun S."/>
            <person name="Springer D."/>
            <person name="Dromer F."/>
            <person name="Young S."/>
            <person name="Zeng Q."/>
            <person name="Gargeya S."/>
            <person name="Abouelleil A."/>
            <person name="Alvarado L."/>
            <person name="Chapman S.B."/>
            <person name="Gainer-Dewar J."/>
            <person name="Goldberg J."/>
            <person name="Griggs A."/>
            <person name="Gujja S."/>
            <person name="Hansen M."/>
            <person name="Howarth C."/>
            <person name="Imamovic A."/>
            <person name="Larimer J."/>
            <person name="Murphy C."/>
            <person name="Naylor J."/>
            <person name="Pearson M."/>
            <person name="Priest M."/>
            <person name="Roberts A."/>
            <person name="Saif S."/>
            <person name="Shea T."/>
            <person name="Sykes S."/>
            <person name="Wortman J."/>
            <person name="Nusbaum C."/>
            <person name="Birren B."/>
        </authorList>
    </citation>
    <scope>NUCLEOTIDE SEQUENCE [LARGE SCALE GENOMIC DNA]</scope>
    <source>
        <strain evidence="34 35">Ram5</strain>
    </source>
</reference>
<dbReference type="GO" id="GO:0016126">
    <property type="term" value="P:sterol biosynthetic process"/>
    <property type="evidence" value="ECO:0007669"/>
    <property type="project" value="UniProtKB-KW"/>
</dbReference>
<dbReference type="SUPFAM" id="SSF54211">
    <property type="entry name" value="Ribosomal protein S5 domain 2-like"/>
    <property type="match status" value="1"/>
</dbReference>
<evidence type="ECO:0000256" key="26">
    <source>
        <dbReference type="ARBA" id="ARBA00046315"/>
    </source>
</evidence>
<evidence type="ECO:0000256" key="31">
    <source>
        <dbReference type="ARBA" id="ARBA00084043"/>
    </source>
</evidence>
<dbReference type="GO" id="GO:0019287">
    <property type="term" value="P:isopentenyl diphosphate biosynthetic process, mevalonate pathway"/>
    <property type="evidence" value="ECO:0007669"/>
    <property type="project" value="UniProtKB-UniPathway"/>
</dbReference>
<organism evidence="34 35">
    <name type="scientific">Cryptococcus deuterogattii Ram5</name>
    <dbReference type="NCBI Taxonomy" id="1296110"/>
    <lineage>
        <taxon>Eukaryota</taxon>
        <taxon>Fungi</taxon>
        <taxon>Dikarya</taxon>
        <taxon>Basidiomycota</taxon>
        <taxon>Agaricomycotina</taxon>
        <taxon>Tremellomycetes</taxon>
        <taxon>Tremellales</taxon>
        <taxon>Cryptococcaceae</taxon>
        <taxon>Cryptococcus</taxon>
        <taxon>Cryptococcus gattii species complex</taxon>
    </lineage>
</organism>
<evidence type="ECO:0000256" key="15">
    <source>
        <dbReference type="ARBA" id="ARBA00022842"/>
    </source>
</evidence>
<dbReference type="EMBL" id="KN847896">
    <property type="protein sequence ID" value="KIR43800.1"/>
    <property type="molecule type" value="Genomic_DNA"/>
</dbReference>
<dbReference type="GO" id="GO:0046872">
    <property type="term" value="F:metal ion binding"/>
    <property type="evidence" value="ECO:0007669"/>
    <property type="project" value="UniProtKB-KW"/>
</dbReference>
<comment type="pathway">
    <text evidence="26">Amino-acid biosynthesis; L-methionine biosynthesis via de novo pathway; L-homocysteine from L-cystathionine: step 1/1.</text>
</comment>
<dbReference type="InterPro" id="IPR013750">
    <property type="entry name" value="GHMP_kinase_C_dom"/>
</dbReference>
<evidence type="ECO:0000256" key="17">
    <source>
        <dbReference type="ARBA" id="ARBA00022955"/>
    </source>
</evidence>
<gene>
    <name evidence="34" type="ORF">I313_00645</name>
</gene>
<evidence type="ECO:0000256" key="21">
    <source>
        <dbReference type="ARBA" id="ARBA00023167"/>
    </source>
</evidence>
<dbReference type="Gene3D" id="3.90.1150.10">
    <property type="entry name" value="Aspartate Aminotransferase, domain 1"/>
    <property type="match status" value="1"/>
</dbReference>
<keyword evidence="7" id="KW-0963">Cytoplasm</keyword>
<dbReference type="InterPro" id="IPR006204">
    <property type="entry name" value="GHMP_kinase_N_dom"/>
</dbReference>
<proteinExistence type="inferred from homology"/>
<evidence type="ECO:0000256" key="18">
    <source>
        <dbReference type="ARBA" id="ARBA00023011"/>
    </source>
</evidence>
<evidence type="ECO:0000256" key="28">
    <source>
        <dbReference type="ARBA" id="ARBA00047517"/>
    </source>
</evidence>
<keyword evidence="16" id="KW-0663">Pyridoxal phosphate</keyword>
<keyword evidence="14" id="KW-0067">ATP-binding</keyword>
<dbReference type="FunFam" id="3.40.640.10:FF:000009">
    <property type="entry name" value="Cystathionine gamma-synthase homolog"/>
    <property type="match status" value="1"/>
</dbReference>
<evidence type="ECO:0000256" key="2">
    <source>
        <dbReference type="ARBA" id="ARBA00004496"/>
    </source>
</evidence>
<dbReference type="SUPFAM" id="SSF53383">
    <property type="entry name" value="PLP-dependent transferases"/>
    <property type="match status" value="1"/>
</dbReference>
<evidence type="ECO:0000259" key="32">
    <source>
        <dbReference type="Pfam" id="PF00288"/>
    </source>
</evidence>
<evidence type="ECO:0000256" key="16">
    <source>
        <dbReference type="ARBA" id="ARBA00022898"/>
    </source>
</evidence>
<keyword evidence="12" id="KW-0547">Nucleotide-binding</keyword>
<dbReference type="Gene3D" id="3.40.640.10">
    <property type="entry name" value="Type I PLP-dependent aspartate aminotransferase-like (Major domain)"/>
    <property type="match status" value="1"/>
</dbReference>
<keyword evidence="20" id="KW-1207">Sterol metabolism</keyword>
<feature type="domain" description="GHMP kinase N-terminal" evidence="32">
    <location>
        <begin position="604"/>
        <end position="685"/>
    </location>
</feature>
<evidence type="ECO:0000256" key="9">
    <source>
        <dbReference type="ARBA" id="ARBA00022605"/>
    </source>
</evidence>
<dbReference type="PANTHER" id="PTHR11808">
    <property type="entry name" value="TRANS-SULFURATION ENZYME FAMILY MEMBER"/>
    <property type="match status" value="1"/>
</dbReference>
<evidence type="ECO:0000256" key="29">
    <source>
        <dbReference type="ARBA" id="ARBA00047625"/>
    </source>
</evidence>
<evidence type="ECO:0000256" key="3">
    <source>
        <dbReference type="ARBA" id="ARBA00006495"/>
    </source>
</evidence>
<evidence type="ECO:0000256" key="12">
    <source>
        <dbReference type="ARBA" id="ARBA00022741"/>
    </source>
</evidence>
<evidence type="ECO:0000256" key="6">
    <source>
        <dbReference type="ARBA" id="ARBA00012224"/>
    </source>
</evidence>
<evidence type="ECO:0000256" key="5">
    <source>
        <dbReference type="ARBA" id="ARBA00012103"/>
    </source>
</evidence>
<feature type="domain" description="GHMP kinase C-terminal" evidence="33">
    <location>
        <begin position="772"/>
        <end position="828"/>
    </location>
</feature>
<keyword evidence="18" id="KW-0756">Sterol biosynthesis</keyword>
<dbReference type="EC" id="4.4.1.13" evidence="6"/>
<dbReference type="PANTHER" id="PTHR11808:SF50">
    <property type="entry name" value="CYSTATHIONINE BETA-LYASE"/>
    <property type="match status" value="1"/>
</dbReference>
<evidence type="ECO:0000313" key="35">
    <source>
        <dbReference type="Proteomes" id="UP000053392"/>
    </source>
</evidence>
<evidence type="ECO:0000256" key="14">
    <source>
        <dbReference type="ARBA" id="ARBA00022840"/>
    </source>
</evidence>
<dbReference type="Pfam" id="PF08544">
    <property type="entry name" value="GHMP_kinases_C"/>
    <property type="match status" value="1"/>
</dbReference>
<keyword evidence="17" id="KW-0752">Steroid biosynthesis</keyword>
<evidence type="ECO:0000256" key="24">
    <source>
        <dbReference type="ARBA" id="ARBA00029310"/>
    </source>
</evidence>
<protein>
    <recommendedName>
        <fullName evidence="30">Cystathionine beta-lyase</fullName>
        <ecNumber evidence="5">2.7.1.36</ecNumber>
        <ecNumber evidence="6">4.4.1.13</ecNumber>
    </recommendedName>
    <alternativeName>
        <fullName evidence="27">Cysteine-S-conjugate beta-lyase</fullName>
    </alternativeName>
    <alternativeName>
        <fullName evidence="31">Ergosterol biosynthesis protein 12</fullName>
    </alternativeName>
</protein>
<dbReference type="InterPro" id="IPR015421">
    <property type="entry name" value="PyrdxlP-dep_Trfase_major"/>
</dbReference>
<sequence>MTTPSTPGESSLATSIYSLAPTPIDAHKERVANWRFSTICANVDGKDQYGASSTPIYQTATFKGMDGQYDYTRSGNPTRAALENHLARLYGATQTFALSTGMTCLDTILRLVRPGETVLAGDDLYGGTNRLLTYLGTHGGVDVRHVDTTDVDKVIPHLGPGNKVKMVLLESPTNPLLKIADLQEIADAVHSAAPSALIVVDNTMMSPYLQRPLEIGADIVYDSATKYLSGHHDLMAGIIAASRPAICKDIAFIINSVGSGLAPFDSFLLLRGVKTMSLRMDRQMASAQLVALYLDSFGFLVHYPGLKSHPKRDIHYKQASGAGAVLSFVTGDKALSERIVGGTRLWGISVSFGAVNSLISMPCLMSHASISAAVRAERGLPENLIRLCVGIEDPRDLIDDLEHSLLQAGAVVPNLQYTPLSETKAAELYARDGEAWILERAKGFKRPSTESTAVDKLVRGVKQSLGLSTPPKDYKTINDDIAVSAPGKVILFGEHAVVHGVTAIASSVDLRCFSVLSPRRDRKVGLEVPNIGVELEWEISKLPWNLLPVHSNGERHVADKELDTALLEAVEGAVNAHVEVGKTGVGACVAFLYLYMMIAGEESNALSVTFTASSNLPISAGLGSSAAYSTCVAASFLLARQHLSIPSTDRLSKEDTDLVDGWAFLAEKVLHGNPSGIDNAVAVRGGAVAFTRSVGGKQGGMDGLHGFSSVRLLLTNTFVPRDTKTLVAGVSAKRLAEPQAVNHILDSIQAISDEARSLLGGGKPVERAILVKRLEALIKENHVHLVNLGVSHPSLEMIVAAAAQAPFELATKLTGAGGGGCALTLIPDNFPESSLNELVQTLEGHGFQAHLTTLGGPGLGVLTTPSKLDQTSEQLRDAVRTHNEGEGMVVPKRASLREADKEGLHSWAERLGKWVYA</sequence>
<dbReference type="InterPro" id="IPR006203">
    <property type="entry name" value="GHMP_knse_ATP-bd_CS"/>
</dbReference>
<dbReference type="GO" id="GO:0005737">
    <property type="term" value="C:cytoplasm"/>
    <property type="evidence" value="ECO:0007669"/>
    <property type="project" value="UniProtKB-SubCell"/>
</dbReference>
<evidence type="ECO:0000256" key="30">
    <source>
        <dbReference type="ARBA" id="ARBA00072331"/>
    </source>
</evidence>
<dbReference type="Gene3D" id="3.30.230.10">
    <property type="match status" value="1"/>
</dbReference>
<evidence type="ECO:0000256" key="20">
    <source>
        <dbReference type="ARBA" id="ARBA00023166"/>
    </source>
</evidence>
<dbReference type="PRINTS" id="PR00959">
    <property type="entry name" value="MEVGALKINASE"/>
</dbReference>
<dbReference type="FunFam" id="3.30.230.10:FF:000027">
    <property type="entry name" value="Mevalonate kinase"/>
    <property type="match status" value="1"/>
</dbReference>
<dbReference type="GO" id="GO:0005524">
    <property type="term" value="F:ATP binding"/>
    <property type="evidence" value="ECO:0007669"/>
    <property type="project" value="UniProtKB-KW"/>
</dbReference>
<evidence type="ECO:0000256" key="11">
    <source>
        <dbReference type="ARBA" id="ARBA00022723"/>
    </source>
</evidence>
<evidence type="ECO:0000256" key="7">
    <source>
        <dbReference type="ARBA" id="ARBA00022490"/>
    </source>
</evidence>
<keyword evidence="13" id="KW-0418">Kinase</keyword>
<dbReference type="EC" id="2.7.1.36" evidence="5"/>
<dbReference type="Pfam" id="PF00288">
    <property type="entry name" value="GHMP_kinases_N"/>
    <property type="match status" value="1"/>
</dbReference>
<comment type="subcellular location">
    <subcellularLocation>
        <location evidence="2">Cytoplasm</location>
    </subcellularLocation>
</comment>
<dbReference type="GO" id="GO:0019346">
    <property type="term" value="P:transsulfuration"/>
    <property type="evidence" value="ECO:0007669"/>
    <property type="project" value="InterPro"/>
</dbReference>
<keyword evidence="10" id="KW-0808">Transferase</keyword>
<dbReference type="AlphaFoldDB" id="A0A0D0VG13"/>
<dbReference type="FunFam" id="3.30.70.890:FF:000003">
    <property type="entry name" value="Mevalonate kinase"/>
    <property type="match status" value="1"/>
</dbReference>
<dbReference type="Proteomes" id="UP000053392">
    <property type="component" value="Unassembled WGS sequence"/>
</dbReference>
<dbReference type="InterPro" id="IPR000277">
    <property type="entry name" value="Cys/Met-Metab_PyrdxlP-dep_enz"/>
</dbReference>
<dbReference type="NCBIfam" id="TIGR01329">
    <property type="entry name" value="cysta_beta_ly_E"/>
    <property type="match status" value="1"/>
</dbReference>
<keyword evidence="19" id="KW-0443">Lipid metabolism</keyword>
<dbReference type="InterPro" id="IPR014721">
    <property type="entry name" value="Ribsml_uS5_D2-typ_fold_subgr"/>
</dbReference>
<evidence type="ECO:0000256" key="8">
    <source>
        <dbReference type="ARBA" id="ARBA00022516"/>
    </source>
</evidence>
<evidence type="ECO:0000256" key="25">
    <source>
        <dbReference type="ARBA" id="ARBA00029438"/>
    </source>
</evidence>
<comment type="pathway">
    <text evidence="25">Isoprenoid biosynthesis; isopentenyl diphosphate biosynthesis via mevalonate pathway; isopentenyl diphosphate from (R)-mevalonate: step 1/3.</text>
</comment>
<dbReference type="GO" id="GO:0047804">
    <property type="term" value="F:cysteine-S-conjugate beta-lyase activity"/>
    <property type="evidence" value="ECO:0007669"/>
    <property type="project" value="UniProtKB-EC"/>
</dbReference>
<comment type="cofactor">
    <cofactor evidence="1">
        <name>pyridoxal 5'-phosphate</name>
        <dbReference type="ChEBI" id="CHEBI:597326"/>
    </cofactor>
</comment>
<dbReference type="FunFam" id="3.90.1150.10:FF:000013">
    <property type="entry name" value="Cystathionine beta-lyase"/>
    <property type="match status" value="1"/>
</dbReference>
<dbReference type="InterPro" id="IPR054542">
    <property type="entry name" value="Cys_met_metab_PP"/>
</dbReference>
<dbReference type="Gene3D" id="3.30.70.890">
    <property type="entry name" value="GHMP kinase, C-terminal domain"/>
    <property type="match status" value="1"/>
</dbReference>
<evidence type="ECO:0000256" key="22">
    <source>
        <dbReference type="ARBA" id="ARBA00023221"/>
    </source>
</evidence>
<keyword evidence="8" id="KW-0444">Lipid biosynthesis</keyword>
<evidence type="ECO:0000259" key="33">
    <source>
        <dbReference type="Pfam" id="PF08544"/>
    </source>
</evidence>
<evidence type="ECO:0000256" key="4">
    <source>
        <dbReference type="ARBA" id="ARBA00009077"/>
    </source>
</evidence>
<dbReference type="NCBIfam" id="TIGR00549">
    <property type="entry name" value="mevalon_kin"/>
    <property type="match status" value="1"/>
</dbReference>
<name>A0A0D0VG13_9TREE</name>
<keyword evidence="35" id="KW-1185">Reference proteome</keyword>
<dbReference type="PROSITE" id="PS00868">
    <property type="entry name" value="CYS_MET_METAB_PP"/>
    <property type="match status" value="1"/>
</dbReference>
<dbReference type="InterPro" id="IPR036554">
    <property type="entry name" value="GHMP_kinase_C_sf"/>
</dbReference>
<dbReference type="InterPro" id="IPR006238">
    <property type="entry name" value="Cys_b_lyase_euk"/>
</dbReference>
<dbReference type="GO" id="GO:0071266">
    <property type="term" value="P:'de novo' L-methionine biosynthetic process"/>
    <property type="evidence" value="ECO:0007669"/>
    <property type="project" value="InterPro"/>
</dbReference>
<keyword evidence="22" id="KW-0753">Steroid metabolism</keyword>
<dbReference type="CDD" id="cd00614">
    <property type="entry name" value="CGS_like"/>
    <property type="match status" value="1"/>
</dbReference>
<evidence type="ECO:0000256" key="23">
    <source>
        <dbReference type="ARBA" id="ARBA00023239"/>
    </source>
</evidence>
<evidence type="ECO:0000256" key="27">
    <source>
        <dbReference type="ARBA" id="ARBA00047213"/>
    </source>
</evidence>
<comment type="catalytic activity">
    <reaction evidence="24">
        <text>(R)-mevalonate + ATP = (R)-5-phosphomevalonate + ADP + H(+)</text>
        <dbReference type="Rhea" id="RHEA:17065"/>
        <dbReference type="ChEBI" id="CHEBI:15378"/>
        <dbReference type="ChEBI" id="CHEBI:30616"/>
        <dbReference type="ChEBI" id="CHEBI:36464"/>
        <dbReference type="ChEBI" id="CHEBI:58146"/>
        <dbReference type="ChEBI" id="CHEBI:456216"/>
        <dbReference type="EC" id="2.7.1.36"/>
    </reaction>
    <physiologicalReaction direction="left-to-right" evidence="24">
        <dbReference type="Rhea" id="RHEA:17066"/>
    </physiologicalReaction>
</comment>
<evidence type="ECO:0000256" key="13">
    <source>
        <dbReference type="ARBA" id="ARBA00022777"/>
    </source>
</evidence>
<keyword evidence="9" id="KW-0028">Amino-acid biosynthesis</keyword>
<comment type="similarity">
    <text evidence="3">Belongs to the GHMP kinase family. Mevalonate kinase subfamily.</text>
</comment>
<keyword evidence="23 34" id="KW-0456">Lyase</keyword>
<evidence type="ECO:0000256" key="1">
    <source>
        <dbReference type="ARBA" id="ARBA00001933"/>
    </source>
</evidence>
<dbReference type="SUPFAM" id="SSF55060">
    <property type="entry name" value="GHMP Kinase, C-terminal domain"/>
    <property type="match status" value="1"/>
</dbReference>
<evidence type="ECO:0000256" key="10">
    <source>
        <dbReference type="ARBA" id="ARBA00022679"/>
    </source>
</evidence>
<dbReference type="InterPro" id="IPR015424">
    <property type="entry name" value="PyrdxlP-dep_Trfase"/>
</dbReference>
<comment type="catalytic activity">
    <reaction evidence="28">
        <text>L,L-cystathionine + H2O = L-homocysteine + pyruvate + NH4(+)</text>
        <dbReference type="Rhea" id="RHEA:13965"/>
        <dbReference type="ChEBI" id="CHEBI:15361"/>
        <dbReference type="ChEBI" id="CHEBI:15377"/>
        <dbReference type="ChEBI" id="CHEBI:28938"/>
        <dbReference type="ChEBI" id="CHEBI:58161"/>
        <dbReference type="ChEBI" id="CHEBI:58199"/>
    </reaction>
</comment>
<dbReference type="UniPathway" id="UPA00057">
    <property type="reaction ID" value="UER00098"/>
</dbReference>
<keyword evidence="15" id="KW-0460">Magnesium</keyword>
<dbReference type="InterPro" id="IPR006205">
    <property type="entry name" value="Mev_gal_kin"/>
</dbReference>
<evidence type="ECO:0000313" key="34">
    <source>
        <dbReference type="EMBL" id="KIR43800.1"/>
    </source>
</evidence>
<dbReference type="GO" id="GO:0004496">
    <property type="term" value="F:mevalonate kinase activity"/>
    <property type="evidence" value="ECO:0007669"/>
    <property type="project" value="UniProtKB-EC"/>
</dbReference>
<evidence type="ECO:0000256" key="19">
    <source>
        <dbReference type="ARBA" id="ARBA00023098"/>
    </source>
</evidence>
<dbReference type="PROSITE" id="PS00627">
    <property type="entry name" value="GHMP_KINASES_ATP"/>
    <property type="match status" value="1"/>
</dbReference>
<dbReference type="Pfam" id="PF01053">
    <property type="entry name" value="Cys_Met_Meta_PP"/>
    <property type="match status" value="1"/>
</dbReference>
<dbReference type="HOGENOM" id="CLU_009484_0_1_1"/>
<comment type="similarity">
    <text evidence="4">Belongs to the trans-sulfuration enzymes family.</text>
</comment>
<comment type="catalytic activity">
    <reaction evidence="29">
        <text>an S-substituted L-cysteine + H2O = a thiol + pyruvate + NH4(+)</text>
        <dbReference type="Rhea" id="RHEA:18121"/>
        <dbReference type="ChEBI" id="CHEBI:15361"/>
        <dbReference type="ChEBI" id="CHEBI:15377"/>
        <dbReference type="ChEBI" id="CHEBI:28938"/>
        <dbReference type="ChEBI" id="CHEBI:29256"/>
        <dbReference type="ChEBI" id="CHEBI:58717"/>
        <dbReference type="EC" id="4.4.1.13"/>
    </reaction>
</comment>
<keyword evidence="21" id="KW-0486">Methionine biosynthesis</keyword>
<accession>A0A0D0VG13</accession>
<keyword evidence="11" id="KW-0479">Metal-binding</keyword>
<dbReference type="OrthoDB" id="2545919at2759"/>
<dbReference type="InterPro" id="IPR015422">
    <property type="entry name" value="PyrdxlP-dep_Trfase_small"/>
</dbReference>